<evidence type="ECO:0000313" key="2">
    <source>
        <dbReference type="EMBL" id="WTY33583.1"/>
    </source>
</evidence>
<keyword evidence="3" id="KW-1185">Reference proteome</keyword>
<dbReference type="Proteomes" id="UP001621418">
    <property type="component" value="Chromosome"/>
</dbReference>
<dbReference type="EMBL" id="CP109527">
    <property type="protein sequence ID" value="WTY33583.1"/>
    <property type="molecule type" value="Genomic_DNA"/>
</dbReference>
<protein>
    <submittedName>
        <fullName evidence="2">Uncharacterized protein</fullName>
    </submittedName>
</protein>
<proteinExistence type="predicted"/>
<feature type="transmembrane region" description="Helical" evidence="1">
    <location>
        <begin position="70"/>
        <end position="89"/>
    </location>
</feature>
<evidence type="ECO:0000313" key="3">
    <source>
        <dbReference type="Proteomes" id="UP001621418"/>
    </source>
</evidence>
<name>A0ABZ1N113_9NOCA</name>
<reference evidence="2 3" key="1">
    <citation type="submission" date="2022-10" db="EMBL/GenBank/DDBJ databases">
        <title>The complete genomes of actinobacterial strains from the NBC collection.</title>
        <authorList>
            <person name="Joergensen T.S."/>
            <person name="Alvarez Arevalo M."/>
            <person name="Sterndorff E.B."/>
            <person name="Faurdal D."/>
            <person name="Vuksanovic O."/>
            <person name="Mourched A.-S."/>
            <person name="Charusanti P."/>
            <person name="Shaw S."/>
            <person name="Blin K."/>
            <person name="Weber T."/>
        </authorList>
    </citation>
    <scope>NUCLEOTIDE SEQUENCE [LARGE SCALE GENOMIC DNA]</scope>
    <source>
        <strain evidence="2 3">NBC_01413</strain>
    </source>
</reference>
<keyword evidence="1" id="KW-1133">Transmembrane helix</keyword>
<sequence>MSAPQTSGYFASTANGVYCAYCGSTPAAQVDIRGHRGFVIFMQFLKSSGPFCRDCGLATYRRMTVESMWIGWWGLLSAVINPVTMLINLGSRSTLTKLPPPIPGGPRTPMQPGKPLFQRVEFLLAIAVILLGPIILLALASLS</sequence>
<gene>
    <name evidence="2" type="ORF">OG308_19820</name>
</gene>
<organism evidence="2 3">
    <name type="scientific">Nocardia salmonicida</name>
    <dbReference type="NCBI Taxonomy" id="53431"/>
    <lineage>
        <taxon>Bacteria</taxon>
        <taxon>Bacillati</taxon>
        <taxon>Actinomycetota</taxon>
        <taxon>Actinomycetes</taxon>
        <taxon>Mycobacteriales</taxon>
        <taxon>Nocardiaceae</taxon>
        <taxon>Nocardia</taxon>
    </lineage>
</organism>
<dbReference type="GeneID" id="91376401"/>
<accession>A0ABZ1N113</accession>
<evidence type="ECO:0000256" key="1">
    <source>
        <dbReference type="SAM" id="Phobius"/>
    </source>
</evidence>
<feature type="transmembrane region" description="Helical" evidence="1">
    <location>
        <begin position="122"/>
        <end position="142"/>
    </location>
</feature>
<keyword evidence="1" id="KW-0472">Membrane</keyword>
<dbReference type="RefSeq" id="WP_328662425.1">
    <property type="nucleotide sequence ID" value="NZ_CP108014.1"/>
</dbReference>
<keyword evidence="1" id="KW-0812">Transmembrane</keyword>